<dbReference type="Proteomes" id="UP001140091">
    <property type="component" value="Unassembled WGS sequence"/>
</dbReference>
<feature type="compositionally biased region" description="Acidic residues" evidence="1">
    <location>
        <begin position="17"/>
        <end position="33"/>
    </location>
</feature>
<evidence type="ECO:0008006" key="4">
    <source>
        <dbReference type="Google" id="ProtNLM"/>
    </source>
</evidence>
<dbReference type="GO" id="GO:0005778">
    <property type="term" value="C:peroxisomal membrane"/>
    <property type="evidence" value="ECO:0007669"/>
    <property type="project" value="TreeGrafter"/>
</dbReference>
<comment type="caution">
    <text evidence="2">The sequence shown here is derived from an EMBL/GenBank/DDBJ whole genome shotgun (WGS) entry which is preliminary data.</text>
</comment>
<feature type="compositionally biased region" description="Basic and acidic residues" evidence="1">
    <location>
        <begin position="100"/>
        <end position="109"/>
    </location>
</feature>
<name>A0A9W8MIB2_9AGAR</name>
<proteinExistence type="predicted"/>
<dbReference type="Gene3D" id="1.20.120.900">
    <property type="entry name" value="Pex19, mPTS binding domain"/>
    <property type="match status" value="1"/>
</dbReference>
<accession>A0A9W8MIB2</accession>
<feature type="region of interest" description="Disordered" evidence="1">
    <location>
        <begin position="1"/>
        <end position="132"/>
    </location>
</feature>
<dbReference type="InterPro" id="IPR006708">
    <property type="entry name" value="Pex19"/>
</dbReference>
<evidence type="ECO:0000313" key="3">
    <source>
        <dbReference type="Proteomes" id="UP001140091"/>
    </source>
</evidence>
<feature type="region of interest" description="Disordered" evidence="1">
    <location>
        <begin position="153"/>
        <end position="215"/>
    </location>
</feature>
<dbReference type="GO" id="GO:0033328">
    <property type="term" value="F:peroxisome membrane targeting sequence binding"/>
    <property type="evidence" value="ECO:0007669"/>
    <property type="project" value="TreeGrafter"/>
</dbReference>
<dbReference type="PANTHER" id="PTHR12774:SF2">
    <property type="entry name" value="PEROXISOMAL BIOGENESIS FACTOR 19"/>
    <property type="match status" value="1"/>
</dbReference>
<dbReference type="AlphaFoldDB" id="A0A9W8MIB2"/>
<sequence>MSSSKGSKPTLEKPIVDADDDLDELDDVLDEFNDAPKAPPPTATLAPVSSGRPRTNTRVGAQPASVPGHGPPLGSTEEELDEDVLSSAFAQELAKGMENLMREIAEESGAKASSSGAKDGGGDGKAAPEEEKAKLFRAAWEAMLIEEMNGKEGQDPLVSLGDALGQQSKSGAPSSSSGAAGENFQDKIKQTMGKFKEMEDKAKAAESSGSADGLNPEAMEEMLKSLKDLGLGDLGGLDGSGEGESEAELAGFLESMMGQLMNKDILYDPLKELADGFPPYLAKPPKPISDEDRERYGKQLICVNKIVAIFEQPSYSDSDTEAGKQVVELMSEMQTYGSPPPEIMGPLPPGFDGNFPGLGDENCIIA</sequence>
<feature type="non-terminal residue" evidence="2">
    <location>
        <position position="1"/>
    </location>
</feature>
<protein>
    <recommendedName>
        <fullName evidence="4">Pex19-domain-containing protein</fullName>
    </recommendedName>
</protein>
<keyword evidence="3" id="KW-1185">Reference proteome</keyword>
<feature type="compositionally biased region" description="Basic and acidic residues" evidence="1">
    <location>
        <begin position="120"/>
        <end position="132"/>
    </location>
</feature>
<dbReference type="Pfam" id="PF04614">
    <property type="entry name" value="Pex19"/>
    <property type="match status" value="1"/>
</dbReference>
<dbReference type="OrthoDB" id="21292at2759"/>
<evidence type="ECO:0000313" key="2">
    <source>
        <dbReference type="EMBL" id="KAJ2933035.1"/>
    </source>
</evidence>
<feature type="compositionally biased region" description="Basic and acidic residues" evidence="1">
    <location>
        <begin position="184"/>
        <end position="204"/>
    </location>
</feature>
<dbReference type="EMBL" id="JANBPK010000753">
    <property type="protein sequence ID" value="KAJ2933035.1"/>
    <property type="molecule type" value="Genomic_DNA"/>
</dbReference>
<evidence type="ECO:0000256" key="1">
    <source>
        <dbReference type="SAM" id="MobiDB-lite"/>
    </source>
</evidence>
<gene>
    <name evidence="2" type="ORF">H1R20_g4066</name>
</gene>
<feature type="compositionally biased region" description="Low complexity" evidence="1">
    <location>
        <begin position="168"/>
        <end position="181"/>
    </location>
</feature>
<dbReference type="GO" id="GO:0045046">
    <property type="term" value="P:protein import into peroxisome membrane"/>
    <property type="evidence" value="ECO:0007669"/>
    <property type="project" value="TreeGrafter"/>
</dbReference>
<dbReference type="PANTHER" id="PTHR12774">
    <property type="entry name" value="PEROXISOMAL BIOGENESIS FACTOR 19"/>
    <property type="match status" value="1"/>
</dbReference>
<dbReference type="InterPro" id="IPR038322">
    <property type="entry name" value="Pex19_C_sf"/>
</dbReference>
<organism evidence="2 3">
    <name type="scientific">Candolleomyces eurysporus</name>
    <dbReference type="NCBI Taxonomy" id="2828524"/>
    <lineage>
        <taxon>Eukaryota</taxon>
        <taxon>Fungi</taxon>
        <taxon>Dikarya</taxon>
        <taxon>Basidiomycota</taxon>
        <taxon>Agaricomycotina</taxon>
        <taxon>Agaricomycetes</taxon>
        <taxon>Agaricomycetidae</taxon>
        <taxon>Agaricales</taxon>
        <taxon>Agaricineae</taxon>
        <taxon>Psathyrellaceae</taxon>
        <taxon>Candolleomyces</taxon>
    </lineage>
</organism>
<reference evidence="2" key="1">
    <citation type="submission" date="2022-06" db="EMBL/GenBank/DDBJ databases">
        <title>Genome Sequence of Candolleomyces eurysporus.</title>
        <authorList>
            <person name="Buettner E."/>
        </authorList>
    </citation>
    <scope>NUCLEOTIDE SEQUENCE</scope>
    <source>
        <strain evidence="2">VTCC 930004</strain>
    </source>
</reference>